<dbReference type="Proteomes" id="UP000027265">
    <property type="component" value="Unassembled WGS sequence"/>
</dbReference>
<name>A0A067PT11_9AGAM</name>
<feature type="region of interest" description="Disordered" evidence="1">
    <location>
        <begin position="138"/>
        <end position="210"/>
    </location>
</feature>
<dbReference type="OrthoDB" id="3144234at2759"/>
<dbReference type="InParanoid" id="A0A067PT11"/>
<evidence type="ECO:0000313" key="4">
    <source>
        <dbReference type="Proteomes" id="UP000027265"/>
    </source>
</evidence>
<feature type="domain" description="DUF6699" evidence="2">
    <location>
        <begin position="11"/>
        <end position="119"/>
    </location>
</feature>
<gene>
    <name evidence="3" type="ORF">JAAARDRAFT_38588</name>
</gene>
<protein>
    <recommendedName>
        <fullName evidence="2">DUF6699 domain-containing protein</fullName>
    </recommendedName>
</protein>
<evidence type="ECO:0000256" key="1">
    <source>
        <dbReference type="SAM" id="MobiDB-lite"/>
    </source>
</evidence>
<proteinExistence type="predicted"/>
<accession>A0A067PT11</accession>
<evidence type="ECO:0000313" key="3">
    <source>
        <dbReference type="EMBL" id="KDQ54417.1"/>
    </source>
</evidence>
<reference evidence="4" key="1">
    <citation type="journal article" date="2014" name="Proc. Natl. Acad. Sci. U.S.A.">
        <title>Extensive sampling of basidiomycete genomes demonstrates inadequacy of the white-rot/brown-rot paradigm for wood decay fungi.</title>
        <authorList>
            <person name="Riley R."/>
            <person name="Salamov A.A."/>
            <person name="Brown D.W."/>
            <person name="Nagy L.G."/>
            <person name="Floudas D."/>
            <person name="Held B.W."/>
            <person name="Levasseur A."/>
            <person name="Lombard V."/>
            <person name="Morin E."/>
            <person name="Otillar R."/>
            <person name="Lindquist E.A."/>
            <person name="Sun H."/>
            <person name="LaButti K.M."/>
            <person name="Schmutz J."/>
            <person name="Jabbour D."/>
            <person name="Luo H."/>
            <person name="Baker S.E."/>
            <person name="Pisabarro A.G."/>
            <person name="Walton J.D."/>
            <person name="Blanchette R.A."/>
            <person name="Henrissat B."/>
            <person name="Martin F."/>
            <person name="Cullen D."/>
            <person name="Hibbett D.S."/>
            <person name="Grigoriev I.V."/>
        </authorList>
    </citation>
    <scope>NUCLEOTIDE SEQUENCE [LARGE SCALE GENOMIC DNA]</scope>
    <source>
        <strain evidence="4">MUCL 33604</strain>
    </source>
</reference>
<dbReference type="Pfam" id="PF20415">
    <property type="entry name" value="DUF6699"/>
    <property type="match status" value="1"/>
</dbReference>
<feature type="compositionally biased region" description="Polar residues" evidence="1">
    <location>
        <begin position="193"/>
        <end position="210"/>
    </location>
</feature>
<evidence type="ECO:0000259" key="2">
    <source>
        <dbReference type="Pfam" id="PF20415"/>
    </source>
</evidence>
<dbReference type="AlphaFoldDB" id="A0A067PT11"/>
<dbReference type="HOGENOM" id="CLU_1310307_0_0_1"/>
<keyword evidence="4" id="KW-1185">Reference proteome</keyword>
<organism evidence="3 4">
    <name type="scientific">Jaapia argillacea MUCL 33604</name>
    <dbReference type="NCBI Taxonomy" id="933084"/>
    <lineage>
        <taxon>Eukaryota</taxon>
        <taxon>Fungi</taxon>
        <taxon>Dikarya</taxon>
        <taxon>Basidiomycota</taxon>
        <taxon>Agaricomycotina</taxon>
        <taxon>Agaricomycetes</taxon>
        <taxon>Agaricomycetidae</taxon>
        <taxon>Jaapiales</taxon>
        <taxon>Jaapiaceae</taxon>
        <taxon>Jaapia</taxon>
    </lineage>
</organism>
<dbReference type="EMBL" id="KL197729">
    <property type="protein sequence ID" value="KDQ54417.1"/>
    <property type="molecule type" value="Genomic_DNA"/>
</dbReference>
<sequence>MLTSIPPLLLLSSATNPPLPSMTIVSSQIPWQIMVTPSSTSYITLSDVMSAIYTSLRTSISRAEFESLPVKAKIQVNDAFVQRWKSVAGGQREMGTERSKGVKRVDWFCGRTRFEALELAESGGGEFWVLRVRGGSQDLGDPMKHRSAPEPVEPMSLPDIYSPSHVPHTPSSRSFTRTPAAWQIHPERYAPSGSRSANQLGNTHHLQTSQ</sequence>
<dbReference type="InterPro" id="IPR046522">
    <property type="entry name" value="DUF6699"/>
</dbReference>